<dbReference type="GO" id="GO:0032440">
    <property type="term" value="F:2-alkenal reductase [NAD(P)H] activity"/>
    <property type="evidence" value="ECO:0007669"/>
    <property type="project" value="UniProtKB-EC"/>
</dbReference>
<keyword evidence="9" id="KW-1185">Reference proteome</keyword>
<keyword evidence="3 7" id="KW-0547">Nucleotide-binding</keyword>
<dbReference type="InterPro" id="IPR013126">
    <property type="entry name" value="Hsp_70_fam"/>
</dbReference>
<proteinExistence type="inferred from homology"/>
<dbReference type="InterPro" id="IPR043129">
    <property type="entry name" value="ATPase_NBD"/>
</dbReference>
<dbReference type="GO" id="GO:0016887">
    <property type="term" value="F:ATP hydrolysis activity"/>
    <property type="evidence" value="ECO:0007669"/>
    <property type="project" value="InterPro"/>
</dbReference>
<dbReference type="PROSITE" id="PS00329">
    <property type="entry name" value="HSP70_2"/>
    <property type="match status" value="1"/>
</dbReference>
<dbReference type="EMBL" id="CP001681">
    <property type="protein sequence ID" value="ACU05426.1"/>
    <property type="molecule type" value="Genomic_DNA"/>
</dbReference>
<dbReference type="InterPro" id="IPR010236">
    <property type="entry name" value="ISC_FeS_clus_asmbl_HscA"/>
</dbReference>
<accession>C6Y3Y3</accession>
<evidence type="ECO:0000256" key="1">
    <source>
        <dbReference type="ARBA" id="ARBA00007381"/>
    </source>
</evidence>
<comment type="similarity">
    <text evidence="1 7">Belongs to the heat shock protein 70 family.</text>
</comment>
<dbReference type="KEGG" id="phe:Phep_3231"/>
<keyword evidence="5" id="KW-0346">Stress response</keyword>
<dbReference type="Gene3D" id="3.30.420.40">
    <property type="match status" value="2"/>
</dbReference>
<dbReference type="OrthoDB" id="9766019at2"/>
<dbReference type="PROSITE" id="PS00297">
    <property type="entry name" value="HSP70_1"/>
    <property type="match status" value="1"/>
</dbReference>
<dbReference type="PANTHER" id="PTHR19375">
    <property type="entry name" value="HEAT SHOCK PROTEIN 70KDA"/>
    <property type="match status" value="1"/>
</dbReference>
<reference evidence="8 9" key="1">
    <citation type="journal article" date="2009" name="Stand. Genomic Sci.">
        <title>Complete genome sequence of Pedobacter heparinus type strain (HIM 762-3).</title>
        <authorList>
            <person name="Han C."/>
            <person name="Spring S."/>
            <person name="Lapidus A."/>
            <person name="Del Rio T.G."/>
            <person name="Tice H."/>
            <person name="Copeland A."/>
            <person name="Cheng J.F."/>
            <person name="Lucas S."/>
            <person name="Chen F."/>
            <person name="Nolan M."/>
            <person name="Bruce D."/>
            <person name="Goodwin L."/>
            <person name="Pitluck S."/>
            <person name="Ivanova N."/>
            <person name="Mavromatis K."/>
            <person name="Mikhailova N."/>
            <person name="Pati A."/>
            <person name="Chen A."/>
            <person name="Palaniappan K."/>
            <person name="Land M."/>
            <person name="Hauser L."/>
            <person name="Chang Y.J."/>
            <person name="Jeffries C.C."/>
            <person name="Saunders E."/>
            <person name="Chertkov O."/>
            <person name="Brettin T."/>
            <person name="Goker M."/>
            <person name="Rohde M."/>
            <person name="Bristow J."/>
            <person name="Eisen J.A."/>
            <person name="Markowitz V."/>
            <person name="Hugenholtz P."/>
            <person name="Kyrpides N.C."/>
            <person name="Klenk H.P."/>
            <person name="Detter J.C."/>
        </authorList>
    </citation>
    <scope>NUCLEOTIDE SEQUENCE [LARGE SCALE GENOMIC DNA]</scope>
    <source>
        <strain evidence="9">ATCC 13125 / DSM 2366 / CIP 104194 / JCM 7457 / NBRC 12017 / NCIMB 9290 / NRRL B-14731 / HIM 762-3</strain>
    </source>
</reference>
<dbReference type="SUPFAM" id="SSF100920">
    <property type="entry name" value="Heat shock protein 70kD (HSP70), peptide-binding domain"/>
    <property type="match status" value="1"/>
</dbReference>
<dbReference type="Gene3D" id="1.20.1270.10">
    <property type="match status" value="1"/>
</dbReference>
<gene>
    <name evidence="8" type="ordered locus">Phep_3231</name>
</gene>
<keyword evidence="8" id="KW-0560">Oxidoreductase</keyword>
<evidence type="ECO:0000256" key="7">
    <source>
        <dbReference type="RuleBase" id="RU003322"/>
    </source>
</evidence>
<dbReference type="SUPFAM" id="SSF100934">
    <property type="entry name" value="Heat shock protein 70kD (HSP70), C-terminal subdomain"/>
    <property type="match status" value="1"/>
</dbReference>
<dbReference type="GO" id="GO:0005524">
    <property type="term" value="F:ATP binding"/>
    <property type="evidence" value="ECO:0007669"/>
    <property type="project" value="UniProtKB-KW"/>
</dbReference>
<dbReference type="GO" id="GO:0051082">
    <property type="term" value="F:unfolded protein binding"/>
    <property type="evidence" value="ECO:0007669"/>
    <property type="project" value="InterPro"/>
</dbReference>
<dbReference type="eggNOG" id="COG0443">
    <property type="taxonomic scope" value="Bacteria"/>
</dbReference>
<dbReference type="Gene3D" id="2.60.34.10">
    <property type="entry name" value="Substrate Binding Domain Of DNAk, Chain A, domain 1"/>
    <property type="match status" value="1"/>
</dbReference>
<dbReference type="AlphaFoldDB" id="C6Y3Y3"/>
<evidence type="ECO:0000256" key="5">
    <source>
        <dbReference type="ARBA" id="ARBA00023016"/>
    </source>
</evidence>
<evidence type="ECO:0000313" key="9">
    <source>
        <dbReference type="Proteomes" id="UP000000852"/>
    </source>
</evidence>
<evidence type="ECO:0000256" key="6">
    <source>
        <dbReference type="ARBA" id="ARBA00023186"/>
    </source>
</evidence>
<dbReference type="HOGENOM" id="CLU_005965_2_1_10"/>
<organism evidence="8 9">
    <name type="scientific">Pedobacter heparinus (strain ATCC 13125 / DSM 2366 / CIP 104194 / JCM 7457 / NBRC 12017 / NCIMB 9290 / NRRL B-14731 / HIM 762-3)</name>
    <dbReference type="NCBI Taxonomy" id="485917"/>
    <lineage>
        <taxon>Bacteria</taxon>
        <taxon>Pseudomonadati</taxon>
        <taxon>Bacteroidota</taxon>
        <taxon>Sphingobacteriia</taxon>
        <taxon>Sphingobacteriales</taxon>
        <taxon>Sphingobacteriaceae</taxon>
        <taxon>Pedobacter</taxon>
    </lineage>
</organism>
<keyword evidence="4 7" id="KW-0067">ATP-binding</keyword>
<dbReference type="NCBIfam" id="NF003520">
    <property type="entry name" value="PRK05183.1"/>
    <property type="match status" value="1"/>
</dbReference>
<dbReference type="Gene3D" id="3.90.640.10">
    <property type="entry name" value="Actin, Chain A, domain 4"/>
    <property type="match status" value="1"/>
</dbReference>
<dbReference type="GO" id="GO:0016226">
    <property type="term" value="P:iron-sulfur cluster assembly"/>
    <property type="evidence" value="ECO:0007669"/>
    <property type="project" value="InterPro"/>
</dbReference>
<evidence type="ECO:0000256" key="3">
    <source>
        <dbReference type="ARBA" id="ARBA00022741"/>
    </source>
</evidence>
<sequence>MAKISINLATGSLQKEEIIVGIDLGTTNSLVAFINPDKNPVVINDTGKGLLVPSVVHFNQQGDALVGNEAKAFLTTDPENTIFSVKRLLGRSYKDVASHKDTFSYKIIDDENDSLVKIKAADRFYTPIELSAEILKELKARAEHALKTPVNRAVITVPAYFNDSQRQATRDAGRLAGLDVLRIVNEPTAASLAYGLGLDPGQQKTIAVYDLGGGTFDVSILSIQNGIFEVLSTNGNTFLGGDDFDRAIVHYWIEKNKLNTEELATNAALMQGLRLKAEEAKKALTTQNLYNEKLAKSQPAELNTEEIWCSIDRQTFEQLIAPKVAETINSCKQALSDAKLTIAEIDEVVLVGGSTRTPYVKKQVAAFFNRQPQDQINPDEVVALGAAIQADILAGNRSDILLLDVTPLSLGIETMGGLMDVIIPRNAKIPTKAGRQYTTSVDGQVNMKISVFQGERDLVQENRKLAEFDLKGIPAMPAGLPKVDINFLLNADGILTVQAIELRSGVKQEIDIKPSYGLTDDAVEKMLVDSITHAKSDVEQRMLIEARSEGEQLVYTAERFIEKHAVHLTAEEISTTKTYISALQAALGKAEKDDILKKADELNEFTRPFAERVMDAAVSSAMKGKSIE</sequence>
<dbReference type="FunFam" id="3.30.420.40:FF:000004">
    <property type="entry name" value="Molecular chaperone DnaK"/>
    <property type="match status" value="1"/>
</dbReference>
<dbReference type="InterPro" id="IPR018181">
    <property type="entry name" value="Heat_shock_70_CS"/>
</dbReference>
<dbReference type="NCBIfam" id="TIGR01991">
    <property type="entry name" value="HscA"/>
    <property type="match status" value="1"/>
</dbReference>
<keyword evidence="2" id="KW-0597">Phosphoprotein</keyword>
<dbReference type="RefSeq" id="WP_015809035.1">
    <property type="nucleotide sequence ID" value="NC_013061.1"/>
</dbReference>
<evidence type="ECO:0000256" key="2">
    <source>
        <dbReference type="ARBA" id="ARBA00022553"/>
    </source>
</evidence>
<dbReference type="GO" id="GO:0140662">
    <property type="term" value="F:ATP-dependent protein folding chaperone"/>
    <property type="evidence" value="ECO:0007669"/>
    <property type="project" value="InterPro"/>
</dbReference>
<dbReference type="SUPFAM" id="SSF53067">
    <property type="entry name" value="Actin-like ATPase domain"/>
    <property type="match status" value="2"/>
</dbReference>
<evidence type="ECO:0000313" key="8">
    <source>
        <dbReference type="EMBL" id="ACU05426.1"/>
    </source>
</evidence>
<dbReference type="PRINTS" id="PR00301">
    <property type="entry name" value="HEATSHOCK70"/>
</dbReference>
<dbReference type="InterPro" id="IPR029048">
    <property type="entry name" value="HSP70_C_sf"/>
</dbReference>
<keyword evidence="6" id="KW-0143">Chaperone</keyword>
<dbReference type="NCBIfam" id="NF001413">
    <property type="entry name" value="PRK00290.1"/>
    <property type="match status" value="1"/>
</dbReference>
<dbReference type="InterPro" id="IPR029047">
    <property type="entry name" value="HSP70_peptide-bd_sf"/>
</dbReference>
<dbReference type="FunFam" id="3.30.420.40:FF:000020">
    <property type="entry name" value="Chaperone protein HscA homolog"/>
    <property type="match status" value="1"/>
</dbReference>
<protein>
    <submittedName>
        <fullName evidence="8">Fe-S protein assembly chaperone HscA</fullName>
        <ecNumber evidence="8">1.3.1.74</ecNumber>
    </submittedName>
</protein>
<evidence type="ECO:0000256" key="4">
    <source>
        <dbReference type="ARBA" id="ARBA00022840"/>
    </source>
</evidence>
<dbReference type="Pfam" id="PF00012">
    <property type="entry name" value="HSP70"/>
    <property type="match status" value="1"/>
</dbReference>
<dbReference type="EC" id="1.3.1.74" evidence="8"/>
<name>C6Y3Y3_PEDHD</name>
<dbReference type="STRING" id="485917.Phep_3231"/>
<dbReference type="Proteomes" id="UP000000852">
    <property type="component" value="Chromosome"/>
</dbReference>